<dbReference type="GO" id="GO:0003700">
    <property type="term" value="F:DNA-binding transcription factor activity"/>
    <property type="evidence" value="ECO:0007669"/>
    <property type="project" value="InterPro"/>
</dbReference>
<proteinExistence type="predicted"/>
<keyword evidence="2" id="KW-0238">DNA-binding</keyword>
<reference evidence="5 6" key="1">
    <citation type="submission" date="2020-07" db="EMBL/GenBank/DDBJ databases">
        <authorList>
            <person name="Criscuolo A."/>
        </authorList>
    </citation>
    <scope>NUCLEOTIDE SEQUENCE [LARGE SCALE GENOMIC DNA]</scope>
    <source>
        <strain evidence="5">CIP111649</strain>
    </source>
</reference>
<evidence type="ECO:0000259" key="4">
    <source>
        <dbReference type="PROSITE" id="PS50949"/>
    </source>
</evidence>
<dbReference type="Gene3D" id="1.20.120.530">
    <property type="entry name" value="GntR ligand-binding domain-like"/>
    <property type="match status" value="1"/>
</dbReference>
<sequence>MEDFKIKGIKHKTLKDTIYSTLKDIILNDGFPSDDYINEQSLATQLNVSRTPLREAMYDLINEDLIEFRPRKGYRLKQHSNEEVKQIFLLRAIIEKGIKDPLFENVGSHDVQKLKNIIDDQKQAMEENNSYHFMQLDKEFHRNMFMIAKYNIFLKSYDVFHNLTILIGSKAITKQGRMKDVIQEHLDIVETIETNNKASFEEKIDKHLSMTLEALGSIDYLS</sequence>
<dbReference type="InterPro" id="IPR036390">
    <property type="entry name" value="WH_DNA-bd_sf"/>
</dbReference>
<dbReference type="EMBL" id="CAJEWD010000003">
    <property type="protein sequence ID" value="CAD2071875.1"/>
    <property type="molecule type" value="Genomic_DNA"/>
</dbReference>
<keyword evidence="3" id="KW-0804">Transcription</keyword>
<dbReference type="Gene3D" id="1.10.10.10">
    <property type="entry name" value="Winged helix-like DNA-binding domain superfamily/Winged helix DNA-binding domain"/>
    <property type="match status" value="1"/>
</dbReference>
<protein>
    <submittedName>
        <fullName evidence="5">Putative HTH-type transcriptional regulator YdfH</fullName>
    </submittedName>
</protein>
<dbReference type="CDD" id="cd07377">
    <property type="entry name" value="WHTH_GntR"/>
    <property type="match status" value="1"/>
</dbReference>
<gene>
    <name evidence="5" type="primary">ydfH</name>
    <name evidence="5" type="ORF">JEODO184_00452</name>
</gene>
<dbReference type="InterPro" id="IPR036388">
    <property type="entry name" value="WH-like_DNA-bd_sf"/>
</dbReference>
<dbReference type="AlphaFoldDB" id="A0A6V7R499"/>
<dbReference type="SMART" id="SM00345">
    <property type="entry name" value="HTH_GNTR"/>
    <property type="match status" value="1"/>
</dbReference>
<feature type="domain" description="HTH gntR-type" evidence="4">
    <location>
        <begin position="12"/>
        <end position="79"/>
    </location>
</feature>
<evidence type="ECO:0000256" key="2">
    <source>
        <dbReference type="ARBA" id="ARBA00023125"/>
    </source>
</evidence>
<name>A0A6V7R499_9STAP</name>
<dbReference type="InterPro" id="IPR011711">
    <property type="entry name" value="GntR_C"/>
</dbReference>
<dbReference type="PROSITE" id="PS50949">
    <property type="entry name" value="HTH_GNTR"/>
    <property type="match status" value="1"/>
</dbReference>
<dbReference type="InterPro" id="IPR008920">
    <property type="entry name" value="TF_FadR/GntR_C"/>
</dbReference>
<accession>A0A6V7R499</accession>
<organism evidence="5 6">
    <name type="scientific">Jeotgalicoccus meleagridis</name>
    <dbReference type="NCBI Taxonomy" id="2759181"/>
    <lineage>
        <taxon>Bacteria</taxon>
        <taxon>Bacillati</taxon>
        <taxon>Bacillota</taxon>
        <taxon>Bacilli</taxon>
        <taxon>Bacillales</taxon>
        <taxon>Staphylococcaceae</taxon>
        <taxon>Jeotgalicoccus</taxon>
    </lineage>
</organism>
<dbReference type="RefSeq" id="WP_185124992.1">
    <property type="nucleotide sequence ID" value="NZ_CAJEWD010000003.1"/>
</dbReference>
<dbReference type="SUPFAM" id="SSF46785">
    <property type="entry name" value="Winged helix' DNA-binding domain"/>
    <property type="match status" value="1"/>
</dbReference>
<dbReference type="InterPro" id="IPR000524">
    <property type="entry name" value="Tscrpt_reg_HTH_GntR"/>
</dbReference>
<dbReference type="PANTHER" id="PTHR43537:SF24">
    <property type="entry name" value="GLUCONATE OPERON TRANSCRIPTIONAL REPRESSOR"/>
    <property type="match status" value="1"/>
</dbReference>
<evidence type="ECO:0000256" key="3">
    <source>
        <dbReference type="ARBA" id="ARBA00023163"/>
    </source>
</evidence>
<evidence type="ECO:0000313" key="5">
    <source>
        <dbReference type="EMBL" id="CAD2071875.1"/>
    </source>
</evidence>
<dbReference type="Pfam" id="PF07729">
    <property type="entry name" value="FCD"/>
    <property type="match status" value="1"/>
</dbReference>
<evidence type="ECO:0000313" key="6">
    <source>
        <dbReference type="Proteomes" id="UP000589351"/>
    </source>
</evidence>
<keyword evidence="6" id="KW-1185">Reference proteome</keyword>
<comment type="caution">
    <text evidence="5">The sequence shown here is derived from an EMBL/GenBank/DDBJ whole genome shotgun (WGS) entry which is preliminary data.</text>
</comment>
<dbReference type="PANTHER" id="PTHR43537">
    <property type="entry name" value="TRANSCRIPTIONAL REGULATOR, GNTR FAMILY"/>
    <property type="match status" value="1"/>
</dbReference>
<keyword evidence="1" id="KW-0805">Transcription regulation</keyword>
<evidence type="ECO:0000256" key="1">
    <source>
        <dbReference type="ARBA" id="ARBA00023015"/>
    </source>
</evidence>
<dbReference type="Pfam" id="PF00392">
    <property type="entry name" value="GntR"/>
    <property type="match status" value="1"/>
</dbReference>
<dbReference type="Proteomes" id="UP000589351">
    <property type="component" value="Unassembled WGS sequence"/>
</dbReference>
<dbReference type="GO" id="GO:0003677">
    <property type="term" value="F:DNA binding"/>
    <property type="evidence" value="ECO:0007669"/>
    <property type="project" value="UniProtKB-KW"/>
</dbReference>
<dbReference type="SUPFAM" id="SSF48008">
    <property type="entry name" value="GntR ligand-binding domain-like"/>
    <property type="match status" value="1"/>
</dbReference>